<proteinExistence type="predicted"/>
<dbReference type="EMBL" id="MFLE01000014">
    <property type="protein sequence ID" value="OGG61886.1"/>
    <property type="molecule type" value="Genomic_DNA"/>
</dbReference>
<name>A0A1F6DKG9_9BACT</name>
<evidence type="ECO:0008006" key="3">
    <source>
        <dbReference type="Google" id="ProtNLM"/>
    </source>
</evidence>
<dbReference type="InterPro" id="IPR025455">
    <property type="entry name" value="DUF4276"/>
</dbReference>
<comment type="caution">
    <text evidence="1">The sequence shown here is derived from an EMBL/GenBank/DDBJ whole genome shotgun (WGS) entry which is preliminary data.</text>
</comment>
<dbReference type="Proteomes" id="UP000176511">
    <property type="component" value="Unassembled WGS sequence"/>
</dbReference>
<dbReference type="Pfam" id="PF14103">
    <property type="entry name" value="DUF4276"/>
    <property type="match status" value="1"/>
</dbReference>
<reference evidence="1 2" key="1">
    <citation type="journal article" date="2016" name="Nat. Commun.">
        <title>Thousands of microbial genomes shed light on interconnected biogeochemical processes in an aquifer system.</title>
        <authorList>
            <person name="Anantharaman K."/>
            <person name="Brown C.T."/>
            <person name="Hug L.A."/>
            <person name="Sharon I."/>
            <person name="Castelle C.J."/>
            <person name="Probst A.J."/>
            <person name="Thomas B.C."/>
            <person name="Singh A."/>
            <person name="Wilkins M.J."/>
            <person name="Karaoz U."/>
            <person name="Brodie E.L."/>
            <person name="Williams K.H."/>
            <person name="Hubbard S.S."/>
            <person name="Banfield J.F."/>
        </authorList>
    </citation>
    <scope>NUCLEOTIDE SEQUENCE [LARGE SCALE GENOMIC DNA]</scope>
</reference>
<evidence type="ECO:0000313" key="2">
    <source>
        <dbReference type="Proteomes" id="UP000176511"/>
    </source>
</evidence>
<sequence length="234" mass="26071">MIKNPIVILFILEDATTREFVKSLLISHYGFTDAGSKNEYFLIKSTSSDSYAVIGHPGSNSSGGWNEMEKSRIYRKARLLLNSKISMYGLASHQAEVILISDRDSLSEGDIEKRKQAFLNACNSAFADINQSVHIAKQEVESWFLAGSTFEEDCFDASKDVELTRLRALQDTDEIPDPKGVLDEILTAEYCGQRIGQGQLFGGQINIELACSKSPSFKIFIEHINNLCVDNSEE</sequence>
<dbReference type="AlphaFoldDB" id="A0A1F6DKG9"/>
<evidence type="ECO:0000313" key="1">
    <source>
        <dbReference type="EMBL" id="OGG61886.1"/>
    </source>
</evidence>
<accession>A0A1F6DKG9</accession>
<organism evidence="1 2">
    <name type="scientific">Candidatus Kaiserbacteria bacterium RIFCSPHIGHO2_02_FULL_49_34</name>
    <dbReference type="NCBI Taxonomy" id="1798491"/>
    <lineage>
        <taxon>Bacteria</taxon>
        <taxon>Candidatus Kaiseribacteriota</taxon>
    </lineage>
</organism>
<gene>
    <name evidence="1" type="ORF">A3C87_00625</name>
</gene>
<dbReference type="STRING" id="1798491.A3C87_00625"/>
<protein>
    <recommendedName>
        <fullName evidence="3">DUF4276 family protein</fullName>
    </recommendedName>
</protein>